<dbReference type="EMBL" id="JYDW01000142">
    <property type="protein sequence ID" value="KRZ54256.1"/>
    <property type="molecule type" value="Genomic_DNA"/>
</dbReference>
<gene>
    <name evidence="1" type="ORF">T02_234</name>
</gene>
<protein>
    <submittedName>
        <fullName evidence="1">Uncharacterized protein</fullName>
    </submittedName>
</protein>
<dbReference type="Proteomes" id="UP000054721">
    <property type="component" value="Unassembled WGS sequence"/>
</dbReference>
<dbReference type="OrthoDB" id="10519633at2759"/>
<reference evidence="1 2" key="1">
    <citation type="submission" date="2015-05" db="EMBL/GenBank/DDBJ databases">
        <title>Evolution of Trichinella species and genotypes.</title>
        <authorList>
            <person name="Korhonen P.K."/>
            <person name="Edoardo P."/>
            <person name="Giuseppe L.R."/>
            <person name="Gasser R.B."/>
        </authorList>
    </citation>
    <scope>NUCLEOTIDE SEQUENCE [LARGE SCALE GENOMIC DNA]</scope>
    <source>
        <strain evidence="1">ISS10</strain>
    </source>
</reference>
<evidence type="ECO:0000313" key="2">
    <source>
        <dbReference type="Proteomes" id="UP000054721"/>
    </source>
</evidence>
<comment type="caution">
    <text evidence="1">The sequence shown here is derived from an EMBL/GenBank/DDBJ whole genome shotgun (WGS) entry which is preliminary data.</text>
</comment>
<name>A0A0V1L412_9BILA</name>
<organism evidence="1 2">
    <name type="scientific">Trichinella nativa</name>
    <dbReference type="NCBI Taxonomy" id="6335"/>
    <lineage>
        <taxon>Eukaryota</taxon>
        <taxon>Metazoa</taxon>
        <taxon>Ecdysozoa</taxon>
        <taxon>Nematoda</taxon>
        <taxon>Enoplea</taxon>
        <taxon>Dorylaimia</taxon>
        <taxon>Trichinellida</taxon>
        <taxon>Trichinellidae</taxon>
        <taxon>Trichinella</taxon>
    </lineage>
</organism>
<keyword evidence="2" id="KW-1185">Reference proteome</keyword>
<proteinExistence type="predicted"/>
<evidence type="ECO:0000313" key="1">
    <source>
        <dbReference type="EMBL" id="KRZ54256.1"/>
    </source>
</evidence>
<accession>A0A0V1L412</accession>
<dbReference type="AlphaFoldDB" id="A0A0V1L412"/>
<sequence>MIVYFGVALNSQSVNDFRGIKSGGFLTHALIRSSHISANSEQLQFSAESCGGSGRLVGGPGAAPFGFNIPNLDIFSLKIIHCRELSTTTRHNRSTNHFK</sequence>